<name>A0A2K3JU36_TRIPR</name>
<comment type="caution">
    <text evidence="1">The sequence shown here is derived from an EMBL/GenBank/DDBJ whole genome shotgun (WGS) entry which is preliminary data.</text>
</comment>
<dbReference type="AlphaFoldDB" id="A0A2K3JU36"/>
<feature type="non-terminal residue" evidence="1">
    <location>
        <position position="1"/>
    </location>
</feature>
<organism evidence="1 2">
    <name type="scientific">Trifolium pratense</name>
    <name type="common">Red clover</name>
    <dbReference type="NCBI Taxonomy" id="57577"/>
    <lineage>
        <taxon>Eukaryota</taxon>
        <taxon>Viridiplantae</taxon>
        <taxon>Streptophyta</taxon>
        <taxon>Embryophyta</taxon>
        <taxon>Tracheophyta</taxon>
        <taxon>Spermatophyta</taxon>
        <taxon>Magnoliopsida</taxon>
        <taxon>eudicotyledons</taxon>
        <taxon>Gunneridae</taxon>
        <taxon>Pentapetalae</taxon>
        <taxon>rosids</taxon>
        <taxon>fabids</taxon>
        <taxon>Fabales</taxon>
        <taxon>Fabaceae</taxon>
        <taxon>Papilionoideae</taxon>
        <taxon>50 kb inversion clade</taxon>
        <taxon>NPAAA clade</taxon>
        <taxon>Hologalegina</taxon>
        <taxon>IRL clade</taxon>
        <taxon>Trifolieae</taxon>
        <taxon>Trifolium</taxon>
    </lineage>
</organism>
<accession>A0A2K3JU36</accession>
<reference evidence="1 2" key="1">
    <citation type="journal article" date="2014" name="Am. J. Bot.">
        <title>Genome assembly and annotation for red clover (Trifolium pratense; Fabaceae).</title>
        <authorList>
            <person name="Istvanek J."/>
            <person name="Jaros M."/>
            <person name="Krenek A."/>
            <person name="Repkova J."/>
        </authorList>
    </citation>
    <scope>NUCLEOTIDE SEQUENCE [LARGE SCALE GENOMIC DNA]</scope>
    <source>
        <strain evidence="2">cv. Tatra</strain>
        <tissue evidence="1">Young leaves</tissue>
    </source>
</reference>
<evidence type="ECO:0000313" key="2">
    <source>
        <dbReference type="Proteomes" id="UP000236291"/>
    </source>
</evidence>
<evidence type="ECO:0000313" key="1">
    <source>
        <dbReference type="EMBL" id="PNX57553.1"/>
    </source>
</evidence>
<dbReference type="EMBL" id="ASHM01124025">
    <property type="protein sequence ID" value="PNX57553.1"/>
    <property type="molecule type" value="Genomic_DNA"/>
</dbReference>
<proteinExistence type="predicted"/>
<dbReference type="Proteomes" id="UP000236291">
    <property type="component" value="Unassembled WGS sequence"/>
</dbReference>
<gene>
    <name evidence="1" type="ORF">L195_g058753</name>
</gene>
<reference evidence="1 2" key="2">
    <citation type="journal article" date="2017" name="Front. Plant Sci.">
        <title>Gene Classification and Mining of Molecular Markers Useful in Red Clover (Trifolium pratense) Breeding.</title>
        <authorList>
            <person name="Istvanek J."/>
            <person name="Dluhosova J."/>
            <person name="Dluhos P."/>
            <person name="Patkova L."/>
            <person name="Nedelnik J."/>
            <person name="Repkova J."/>
        </authorList>
    </citation>
    <scope>NUCLEOTIDE SEQUENCE [LARGE SCALE GENOMIC DNA]</scope>
    <source>
        <strain evidence="2">cv. Tatra</strain>
        <tissue evidence="1">Young leaves</tissue>
    </source>
</reference>
<protein>
    <submittedName>
        <fullName evidence="1">Uncharacterized protein</fullName>
    </submittedName>
</protein>
<sequence length="93" mass="10767">YRSTFPPPTFGTLYPVDADWEAHQMREMTSFQARQSYNSGLRASELAEIERRRRVEQEEAAAMEREMLDVDGLNLNLNSPFTNYFPDQTDGTT</sequence>